<accession>A0A0B6XWV9</accession>
<gene>
    <name evidence="1" type="primary">ORF3826</name>
</gene>
<dbReference type="AlphaFoldDB" id="A0A0B6XWV9"/>
<reference evidence="1" key="1">
    <citation type="submission" date="2014-12" db="EMBL/GenBank/DDBJ databases">
        <title>Insight into the proteome of Arion vulgaris.</title>
        <authorList>
            <person name="Aradska J."/>
            <person name="Bulat T."/>
            <person name="Smidak R."/>
            <person name="Sarate P."/>
            <person name="Gangsoo J."/>
            <person name="Sialana F."/>
            <person name="Bilban M."/>
            <person name="Lubec G."/>
        </authorList>
    </citation>
    <scope>NUCLEOTIDE SEQUENCE</scope>
    <source>
        <tissue evidence="1">Skin</tissue>
    </source>
</reference>
<protein>
    <submittedName>
        <fullName evidence="1">Uncharacterized protein</fullName>
    </submittedName>
</protein>
<evidence type="ECO:0000313" key="1">
    <source>
        <dbReference type="EMBL" id="CEK48384.1"/>
    </source>
</evidence>
<organism evidence="1">
    <name type="scientific">Arion vulgaris</name>
    <dbReference type="NCBI Taxonomy" id="1028688"/>
    <lineage>
        <taxon>Eukaryota</taxon>
        <taxon>Metazoa</taxon>
        <taxon>Spiralia</taxon>
        <taxon>Lophotrochozoa</taxon>
        <taxon>Mollusca</taxon>
        <taxon>Gastropoda</taxon>
        <taxon>Heterobranchia</taxon>
        <taxon>Euthyneura</taxon>
        <taxon>Panpulmonata</taxon>
        <taxon>Eupulmonata</taxon>
        <taxon>Stylommatophora</taxon>
        <taxon>Helicina</taxon>
        <taxon>Arionoidea</taxon>
        <taxon>Arionidae</taxon>
        <taxon>Arion</taxon>
    </lineage>
</organism>
<dbReference type="EMBL" id="HACG01001519">
    <property type="protein sequence ID" value="CEK48384.1"/>
    <property type="molecule type" value="Transcribed_RNA"/>
</dbReference>
<proteinExistence type="predicted"/>
<name>A0A0B6XWV9_9EUPU</name>
<feature type="non-terminal residue" evidence="1">
    <location>
        <position position="1"/>
    </location>
</feature>
<sequence length="89" mass="9691">TILHKELEENISVMNSSLLNSSQISANMKNSFLTADKKQSENNRCGSQSNFSVTSWPQTSSCHIVNMPQDVRTPILSVNGSVKPPVVTG</sequence>
<feature type="non-terminal residue" evidence="1">
    <location>
        <position position="89"/>
    </location>
</feature>